<keyword evidence="8" id="KW-0131">Cell cycle</keyword>
<evidence type="ECO:0000313" key="12">
    <source>
        <dbReference type="Proteomes" id="UP000178912"/>
    </source>
</evidence>
<evidence type="ECO:0000256" key="1">
    <source>
        <dbReference type="ARBA" id="ARBA00004123"/>
    </source>
</evidence>
<evidence type="ECO:0000256" key="7">
    <source>
        <dbReference type="ARBA" id="ARBA00023242"/>
    </source>
</evidence>
<evidence type="ECO:0000256" key="4">
    <source>
        <dbReference type="ARBA" id="ARBA00022618"/>
    </source>
</evidence>
<dbReference type="AlphaFoldDB" id="A0A1E1JWG4"/>
<dbReference type="PANTHER" id="PTHR15459:SF3">
    <property type="entry name" value="POLYAMINE-MODULATED FACTOR 1"/>
    <property type="match status" value="1"/>
</dbReference>
<dbReference type="GO" id="GO:0051301">
    <property type="term" value="P:cell division"/>
    <property type="evidence" value="ECO:0007669"/>
    <property type="project" value="UniProtKB-KW"/>
</dbReference>
<dbReference type="InterPro" id="IPR007128">
    <property type="entry name" value="PMF1/Nnf1"/>
</dbReference>
<keyword evidence="12" id="KW-1185">Reference proteome</keyword>
<feature type="compositionally biased region" description="Polar residues" evidence="10">
    <location>
        <begin position="62"/>
        <end position="89"/>
    </location>
</feature>
<gene>
    <name evidence="11" type="ORF">RAG0_01196</name>
</gene>
<evidence type="ECO:0000256" key="3">
    <source>
        <dbReference type="ARBA" id="ARBA00022454"/>
    </source>
</evidence>
<evidence type="ECO:0000256" key="6">
    <source>
        <dbReference type="ARBA" id="ARBA00022838"/>
    </source>
</evidence>
<dbReference type="OrthoDB" id="18453at2759"/>
<dbReference type="GO" id="GO:0000444">
    <property type="term" value="C:MIS12/MIND type complex"/>
    <property type="evidence" value="ECO:0007669"/>
    <property type="project" value="InterPro"/>
</dbReference>
<keyword evidence="9" id="KW-0137">Centromere</keyword>
<evidence type="ECO:0000256" key="9">
    <source>
        <dbReference type="ARBA" id="ARBA00023328"/>
    </source>
</evidence>
<dbReference type="Pfam" id="PF03980">
    <property type="entry name" value="Nnf1"/>
    <property type="match status" value="1"/>
</dbReference>
<keyword evidence="5" id="KW-0498">Mitosis</keyword>
<dbReference type="Proteomes" id="UP000178912">
    <property type="component" value="Unassembled WGS sequence"/>
</dbReference>
<protein>
    <submittedName>
        <fullName evidence="11">Uncharacterized protein</fullName>
    </submittedName>
</protein>
<dbReference type="GO" id="GO:0005634">
    <property type="term" value="C:nucleus"/>
    <property type="evidence" value="ECO:0007669"/>
    <property type="project" value="UniProtKB-SubCell"/>
</dbReference>
<evidence type="ECO:0000256" key="5">
    <source>
        <dbReference type="ARBA" id="ARBA00022776"/>
    </source>
</evidence>
<evidence type="ECO:0000313" key="11">
    <source>
        <dbReference type="EMBL" id="CZS90062.1"/>
    </source>
</evidence>
<keyword evidence="4" id="KW-0132">Cell division</keyword>
<dbReference type="EMBL" id="FJUX01000004">
    <property type="protein sequence ID" value="CZS90062.1"/>
    <property type="molecule type" value="Genomic_DNA"/>
</dbReference>
<keyword evidence="3" id="KW-0158">Chromosome</keyword>
<reference evidence="12" key="1">
    <citation type="submission" date="2016-03" db="EMBL/GenBank/DDBJ databases">
        <authorList>
            <person name="Guldener U."/>
        </authorList>
    </citation>
    <scope>NUCLEOTIDE SEQUENCE [LARGE SCALE GENOMIC DNA]</scope>
    <source>
        <strain evidence="12">04CH-RAC-A.6.1</strain>
    </source>
</reference>
<evidence type="ECO:0000256" key="2">
    <source>
        <dbReference type="ARBA" id="ARBA00004629"/>
    </source>
</evidence>
<comment type="subcellular location">
    <subcellularLocation>
        <location evidence="2">Chromosome</location>
        <location evidence="2">Centromere</location>
        <location evidence="2">Kinetochore</location>
    </subcellularLocation>
    <subcellularLocation>
        <location evidence="1">Nucleus</location>
    </subcellularLocation>
</comment>
<name>A0A1E1JWG4_9HELO</name>
<evidence type="ECO:0000256" key="8">
    <source>
        <dbReference type="ARBA" id="ARBA00023306"/>
    </source>
</evidence>
<sequence>MAGKLERFAKEEFETILKERNVVENLNRLEDLIGEARRRKARSTGDADGYGEGNVVPPHTLPASSLLRSHTTPLHQSQQSHLNAKLQTTESQNATLIEEIRRQRAEIEELLNLGEMLVRDLEGAGNRLGEKVEDLAKRGREAEGILAEEES</sequence>
<keyword evidence="7" id="KW-0539">Nucleus</keyword>
<evidence type="ECO:0000256" key="10">
    <source>
        <dbReference type="SAM" id="MobiDB-lite"/>
    </source>
</evidence>
<organism evidence="11 12">
    <name type="scientific">Rhynchosporium agropyri</name>
    <dbReference type="NCBI Taxonomy" id="914238"/>
    <lineage>
        <taxon>Eukaryota</taxon>
        <taxon>Fungi</taxon>
        <taxon>Dikarya</taxon>
        <taxon>Ascomycota</taxon>
        <taxon>Pezizomycotina</taxon>
        <taxon>Leotiomycetes</taxon>
        <taxon>Helotiales</taxon>
        <taxon>Ploettnerulaceae</taxon>
        <taxon>Rhynchosporium</taxon>
    </lineage>
</organism>
<dbReference type="GO" id="GO:0007059">
    <property type="term" value="P:chromosome segregation"/>
    <property type="evidence" value="ECO:0007669"/>
    <property type="project" value="TreeGrafter"/>
</dbReference>
<accession>A0A1E1JWG4</accession>
<keyword evidence="6" id="KW-0995">Kinetochore</keyword>
<proteinExistence type="predicted"/>
<dbReference type="PANTHER" id="PTHR15459">
    <property type="entry name" value="POLYAMINE-MODULATED FACTOR 1"/>
    <property type="match status" value="1"/>
</dbReference>
<feature type="region of interest" description="Disordered" evidence="10">
    <location>
        <begin position="37"/>
        <end position="89"/>
    </location>
</feature>